<dbReference type="InterPro" id="IPR051685">
    <property type="entry name" value="Ycf3/AcsC/BcsC/TPR_MFPF"/>
</dbReference>
<protein>
    <submittedName>
        <fullName evidence="5">Uncharacterized protein</fullName>
    </submittedName>
</protein>
<proteinExistence type="predicted"/>
<evidence type="ECO:0000256" key="3">
    <source>
        <dbReference type="PROSITE-ProRule" id="PRU00339"/>
    </source>
</evidence>
<feature type="repeat" description="TPR" evidence="3">
    <location>
        <begin position="203"/>
        <end position="236"/>
    </location>
</feature>
<dbReference type="InterPro" id="IPR048173">
    <property type="entry name" value="Sll0314-like"/>
</dbReference>
<feature type="signal peptide" evidence="4">
    <location>
        <begin position="1"/>
        <end position="32"/>
    </location>
</feature>
<dbReference type="EMBL" id="CP017599">
    <property type="protein sequence ID" value="AOX01077.1"/>
    <property type="molecule type" value="Genomic_DNA"/>
</dbReference>
<evidence type="ECO:0000256" key="4">
    <source>
        <dbReference type="SAM" id="SignalP"/>
    </source>
</evidence>
<dbReference type="PANTHER" id="PTHR44943">
    <property type="entry name" value="CELLULOSE SYNTHASE OPERON PROTEIN C"/>
    <property type="match status" value="1"/>
</dbReference>
<evidence type="ECO:0000256" key="1">
    <source>
        <dbReference type="ARBA" id="ARBA00022737"/>
    </source>
</evidence>
<reference evidence="6" key="1">
    <citation type="submission" date="2016-10" db="EMBL/GenBank/DDBJ databases">
        <title>Comparative genomics uncovers the prolific and rare metabolic potential of the cyanobacterial genus Moorea.</title>
        <authorList>
            <person name="Leao T."/>
            <person name="Castelao G."/>
            <person name="Korobeynikov A."/>
            <person name="Monroe E.A."/>
            <person name="Podell S."/>
            <person name="Glukhov E."/>
            <person name="Allen E."/>
            <person name="Gerwick W.H."/>
            <person name="Gerwick L."/>
        </authorList>
    </citation>
    <scope>NUCLEOTIDE SEQUENCE [LARGE SCALE GENOMIC DNA]</scope>
    <source>
        <strain evidence="6">PAL-8-15-08-1</strain>
    </source>
</reference>
<evidence type="ECO:0000256" key="2">
    <source>
        <dbReference type="ARBA" id="ARBA00022803"/>
    </source>
</evidence>
<gene>
    <name evidence="5" type="ORF">BJP34_17980</name>
</gene>
<dbReference type="PANTHER" id="PTHR44943:SF8">
    <property type="entry name" value="TPR REPEAT-CONTAINING PROTEIN MJ0263"/>
    <property type="match status" value="1"/>
</dbReference>
<dbReference type="InterPro" id="IPR019734">
    <property type="entry name" value="TPR_rpt"/>
</dbReference>
<accession>A0A1D8TTY3</accession>
<dbReference type="Pfam" id="PF13181">
    <property type="entry name" value="TPR_8"/>
    <property type="match status" value="1"/>
</dbReference>
<dbReference type="OrthoDB" id="505056at2"/>
<keyword evidence="1" id="KW-0677">Repeat</keyword>
<dbReference type="Gene3D" id="1.25.40.10">
    <property type="entry name" value="Tetratricopeptide repeat domain"/>
    <property type="match status" value="2"/>
</dbReference>
<evidence type="ECO:0000313" key="5">
    <source>
        <dbReference type="EMBL" id="AOX01077.1"/>
    </source>
</evidence>
<dbReference type="InterPro" id="IPR011990">
    <property type="entry name" value="TPR-like_helical_dom_sf"/>
</dbReference>
<organism evidence="5 6">
    <name type="scientific">Moorena producens PAL-8-15-08-1</name>
    <dbReference type="NCBI Taxonomy" id="1458985"/>
    <lineage>
        <taxon>Bacteria</taxon>
        <taxon>Bacillati</taxon>
        <taxon>Cyanobacteriota</taxon>
        <taxon>Cyanophyceae</taxon>
        <taxon>Coleofasciculales</taxon>
        <taxon>Coleofasciculaceae</taxon>
        <taxon>Moorena</taxon>
    </lineage>
</organism>
<dbReference type="PROSITE" id="PS50005">
    <property type="entry name" value="TPR"/>
    <property type="match status" value="1"/>
</dbReference>
<keyword evidence="2 3" id="KW-0802">TPR repeat</keyword>
<evidence type="ECO:0000313" key="6">
    <source>
        <dbReference type="Proteomes" id="UP000177870"/>
    </source>
</evidence>
<dbReference type="SMART" id="SM00028">
    <property type="entry name" value="TPR"/>
    <property type="match status" value="2"/>
</dbReference>
<dbReference type="RefSeq" id="WP_070393527.1">
    <property type="nucleotide sequence ID" value="NZ_CP017599.1"/>
</dbReference>
<dbReference type="NCBIfam" id="NF041522">
    <property type="entry name" value="TPR_sll0314"/>
    <property type="match status" value="1"/>
</dbReference>
<feature type="chain" id="PRO_5009438851" evidence="4">
    <location>
        <begin position="33"/>
        <end position="315"/>
    </location>
</feature>
<keyword evidence="4" id="KW-0732">Signal</keyword>
<dbReference type="KEGG" id="mpro:BJP34_17980"/>
<name>A0A1D8TTY3_9CYAN</name>
<dbReference type="AlphaFoldDB" id="A0A1D8TTY3"/>
<dbReference type="Proteomes" id="UP000177870">
    <property type="component" value="Chromosome"/>
</dbReference>
<dbReference type="SUPFAM" id="SSF48452">
    <property type="entry name" value="TPR-like"/>
    <property type="match status" value="1"/>
</dbReference>
<dbReference type="STRING" id="1458985.BJP34_17980"/>
<sequence>MNQRFRAPKQIVKACVSTAVVLIGLWGMPTLAADPFRDSNPRNIDDTVQDAFDFFFKDGNYKQAEAYLKKSESRQSKEPMTYAMLSSLAYLDQDWETFKSYGTKTLNTAKEMIPSDPLRGNLYTAVGYFLEGAYDFEKEGPISALTKLQKVFEYLDKAKEIAPNDPELNLITGYMDLMLAVNLPFSDPSQAIDKLETYAFPSYLAYRGIAVGYRDLKQYSKAIDYIDRSMETTPSNPDVFYLKAQILRKLGQEQESLDFFNKALEKQTQLPKRHAAQITYEQCKLENKLTDGNRNCSKERNRIRKRGTEVVQKDY</sequence>